<dbReference type="InterPro" id="IPR013078">
    <property type="entry name" value="His_Pase_superF_clade-1"/>
</dbReference>
<dbReference type="Gene3D" id="3.40.50.1240">
    <property type="entry name" value="Phosphoglycerate mutase-like"/>
    <property type="match status" value="1"/>
</dbReference>
<dbReference type="RefSeq" id="WP_123104378.1">
    <property type="nucleotide sequence ID" value="NZ_CP127527.1"/>
</dbReference>
<comment type="caution">
    <text evidence="1">The sequence shown here is derived from an EMBL/GenBank/DDBJ whole genome shotgun (WGS) entry which is preliminary data.</text>
</comment>
<dbReference type="InterPro" id="IPR029033">
    <property type="entry name" value="His_PPase_superfam"/>
</dbReference>
<gene>
    <name evidence="1" type="ORF">EC580_09275</name>
</gene>
<dbReference type="Pfam" id="PF00300">
    <property type="entry name" value="His_Phos_1"/>
    <property type="match status" value="1"/>
</dbReference>
<organism evidence="1">
    <name type="scientific">Acidithiobacillus sulfuriphilus</name>
    <dbReference type="NCBI Taxonomy" id="1867749"/>
    <lineage>
        <taxon>Bacteria</taxon>
        <taxon>Pseudomonadati</taxon>
        <taxon>Pseudomonadota</taxon>
        <taxon>Acidithiobacillia</taxon>
        <taxon>Acidithiobacillales</taxon>
        <taxon>Acidithiobacillaceae</taxon>
        <taxon>Acidithiobacillus</taxon>
    </lineage>
</organism>
<dbReference type="AlphaFoldDB" id="A0A3M8QWE6"/>
<dbReference type="EMBL" id="RIZI01000174">
    <property type="protein sequence ID" value="RNF60586.1"/>
    <property type="molecule type" value="Genomic_DNA"/>
</dbReference>
<evidence type="ECO:0008006" key="2">
    <source>
        <dbReference type="Google" id="ProtNLM"/>
    </source>
</evidence>
<dbReference type="SUPFAM" id="SSF53254">
    <property type="entry name" value="Phosphoglycerate mutase-like"/>
    <property type="match status" value="1"/>
</dbReference>
<dbReference type="OrthoDB" id="9810154at2"/>
<reference evidence="1" key="1">
    <citation type="submission" date="2018-10" db="EMBL/GenBank/DDBJ databases">
        <title>Acidithiobacillus sulfuriphilus sp. nov.: an extremely acidophilic sulfur-oxidizing chemolithotroph isolated from a neutral pH environment.</title>
        <authorList>
            <person name="Falagan C."/>
            <person name="Moya-Beltran A."/>
            <person name="Quatrini R."/>
            <person name="Johnson D.B."/>
        </authorList>
    </citation>
    <scope>NUCLEOTIDE SEQUENCE [LARGE SCALE GENOMIC DNA]</scope>
    <source>
        <strain evidence="1">CJ-2</strain>
    </source>
</reference>
<evidence type="ECO:0000313" key="1">
    <source>
        <dbReference type="EMBL" id="RNF60586.1"/>
    </source>
</evidence>
<protein>
    <recommendedName>
        <fullName evidence="2">Phosphohistidine phosphatase SixA</fullName>
    </recommendedName>
</protein>
<name>A0A3M8QWE6_9PROT</name>
<dbReference type="SMART" id="SM00855">
    <property type="entry name" value="PGAM"/>
    <property type="match status" value="1"/>
</dbReference>
<dbReference type="CDD" id="cd07067">
    <property type="entry name" value="HP_PGM_like"/>
    <property type="match status" value="1"/>
</dbReference>
<sequence length="167" mass="18260">MDLILVRHAEAEDAPPGGADQDRELTAHGRKVAAAMAQGLARCVEGRTLLWTSPLPRARQTAERVAHALEMVIDREHDAIPAGDLDLLHADWRSLARRPDTLILVGHQPHLGLWAERLTGVALPIKKASVVAMRLGAEDDLAAKLLWYAHPDALANLGRRKGSPPRR</sequence>
<proteinExistence type="predicted"/>
<accession>A0A3M8QWE6</accession>